<evidence type="ECO:0000313" key="2">
    <source>
        <dbReference type="Proteomes" id="UP000095447"/>
    </source>
</evidence>
<sequence length="81" mass="9620">MKRGDKVIFRSNTPRILWGVDINYLLGNICTIKSIIELTSKTFERKAYELEEASNYWFPVEEFIPYKGLIALIDKRRKHEI</sequence>
<accession>A0A174A758</accession>
<name>A0A174A758_9FIRM</name>
<evidence type="ECO:0000313" key="1">
    <source>
        <dbReference type="EMBL" id="CUN83228.1"/>
    </source>
</evidence>
<proteinExistence type="predicted"/>
<dbReference type="Proteomes" id="UP000095447">
    <property type="component" value="Unassembled WGS sequence"/>
</dbReference>
<dbReference type="RefSeq" id="WP_055053197.1">
    <property type="nucleotide sequence ID" value="NZ_CYZA01000006.1"/>
</dbReference>
<dbReference type="AlphaFoldDB" id="A0A174A758"/>
<organism evidence="1 2">
    <name type="scientific">Blautia obeum</name>
    <dbReference type="NCBI Taxonomy" id="40520"/>
    <lineage>
        <taxon>Bacteria</taxon>
        <taxon>Bacillati</taxon>
        <taxon>Bacillota</taxon>
        <taxon>Clostridia</taxon>
        <taxon>Lachnospirales</taxon>
        <taxon>Lachnospiraceae</taxon>
        <taxon>Blautia</taxon>
    </lineage>
</organism>
<reference evidence="1 2" key="1">
    <citation type="submission" date="2015-09" db="EMBL/GenBank/DDBJ databases">
        <authorList>
            <consortium name="Pathogen Informatics"/>
        </authorList>
    </citation>
    <scope>NUCLEOTIDE SEQUENCE [LARGE SCALE GENOMIC DNA]</scope>
    <source>
        <strain evidence="1 2">2789STDY5608838</strain>
    </source>
</reference>
<protein>
    <submittedName>
        <fullName evidence="1">Uncharacterized protein</fullName>
    </submittedName>
</protein>
<gene>
    <name evidence="1" type="ORF">ERS852395_01449</name>
</gene>
<dbReference type="EMBL" id="CYZA01000006">
    <property type="protein sequence ID" value="CUN83228.1"/>
    <property type="molecule type" value="Genomic_DNA"/>
</dbReference>